<dbReference type="Pfam" id="PF25250">
    <property type="entry name" value="DUF7852"/>
    <property type="match status" value="2"/>
</dbReference>
<protein>
    <recommendedName>
        <fullName evidence="2">DUF7852 domain-containing protein</fullName>
    </recommendedName>
</protein>
<gene>
    <name evidence="3" type="ORF">H9632_15375</name>
</gene>
<evidence type="ECO:0000313" key="4">
    <source>
        <dbReference type="Proteomes" id="UP000600565"/>
    </source>
</evidence>
<name>A0ABR8XR74_9BACL</name>
<proteinExistence type="predicted"/>
<evidence type="ECO:0000313" key="3">
    <source>
        <dbReference type="EMBL" id="MBD8034452.1"/>
    </source>
</evidence>
<feature type="region of interest" description="Disordered" evidence="1">
    <location>
        <begin position="1"/>
        <end position="24"/>
    </location>
</feature>
<reference evidence="3 4" key="1">
    <citation type="submission" date="2020-08" db="EMBL/GenBank/DDBJ databases">
        <title>A Genomic Blueprint of the Chicken Gut Microbiome.</title>
        <authorList>
            <person name="Gilroy R."/>
            <person name="Ravi A."/>
            <person name="Getino M."/>
            <person name="Pursley I."/>
            <person name="Horton D.L."/>
            <person name="Alikhan N.-F."/>
            <person name="Baker D."/>
            <person name="Gharbi K."/>
            <person name="Hall N."/>
            <person name="Watson M."/>
            <person name="Adriaenssens E.M."/>
            <person name="Foster-Nyarko E."/>
            <person name="Jarju S."/>
            <person name="Secka A."/>
            <person name="Antonio M."/>
            <person name="Oren A."/>
            <person name="Chaudhuri R."/>
            <person name="La Ragione R.M."/>
            <person name="Hildebrand F."/>
            <person name="Pallen M.J."/>
        </authorList>
    </citation>
    <scope>NUCLEOTIDE SEQUENCE [LARGE SCALE GENOMIC DNA]</scope>
    <source>
        <strain evidence="3 4">Sa1YVA6</strain>
    </source>
</reference>
<dbReference type="EMBL" id="JACSPW010000016">
    <property type="protein sequence ID" value="MBD8034452.1"/>
    <property type="molecule type" value="Genomic_DNA"/>
</dbReference>
<dbReference type="InterPro" id="IPR057174">
    <property type="entry name" value="DUF7852"/>
</dbReference>
<keyword evidence="4" id="KW-1185">Reference proteome</keyword>
<feature type="domain" description="DUF7852" evidence="2">
    <location>
        <begin position="138"/>
        <end position="206"/>
    </location>
</feature>
<comment type="caution">
    <text evidence="3">The sequence shown here is derived from an EMBL/GenBank/DDBJ whole genome shotgun (WGS) entry which is preliminary data.</text>
</comment>
<feature type="domain" description="DUF7852" evidence="2">
    <location>
        <begin position="44"/>
        <end position="125"/>
    </location>
</feature>
<evidence type="ECO:0000259" key="2">
    <source>
        <dbReference type="Pfam" id="PF25250"/>
    </source>
</evidence>
<accession>A0ABR8XR74</accession>
<sequence length="262" mass="29019">MKDSYPKHGKGQSKGEDHGVKSNQQIPVTDSDVTLVTSPLTTPTFKIPIVLAERTLQIVVESDISLYPPATEIKRVKKHVFLDQVKLVPVAFAPIGTTGFFTVTRAKLFVGGHIRKNIEYASADYNAPLQDRIANVRFSGFAELTADDFLNPPIFGVSENAEANFVNEKTQMDARLDKYFFQNLVRYNEQPYGELVAANFFELDFSPHSTYQDGSFHTLREKIVLDLTVKVLQVQQINVPGGGVVSVVPDLLPGITPPPAEE</sequence>
<evidence type="ECO:0000256" key="1">
    <source>
        <dbReference type="SAM" id="MobiDB-lite"/>
    </source>
</evidence>
<dbReference type="NCBIfam" id="NF045794">
    <property type="entry name" value="CsxC_fam"/>
    <property type="match status" value="1"/>
</dbReference>
<dbReference type="RefSeq" id="WP_191704960.1">
    <property type="nucleotide sequence ID" value="NZ_JACSPW010000016.1"/>
</dbReference>
<dbReference type="Proteomes" id="UP000600565">
    <property type="component" value="Unassembled WGS sequence"/>
</dbReference>
<dbReference type="InterPro" id="IPR054845">
    <property type="entry name" value="Exosporium_prot_C"/>
</dbReference>
<organism evidence="3 4">
    <name type="scientific">Solibacillus merdavium</name>
    <dbReference type="NCBI Taxonomy" id="2762218"/>
    <lineage>
        <taxon>Bacteria</taxon>
        <taxon>Bacillati</taxon>
        <taxon>Bacillota</taxon>
        <taxon>Bacilli</taxon>
        <taxon>Bacillales</taxon>
        <taxon>Caryophanaceae</taxon>
        <taxon>Solibacillus</taxon>
    </lineage>
</organism>